<feature type="compositionally biased region" description="Basic and acidic residues" evidence="1">
    <location>
        <begin position="94"/>
        <end position="109"/>
    </location>
</feature>
<evidence type="ECO:0000313" key="3">
    <source>
        <dbReference type="Proteomes" id="UP000244309"/>
    </source>
</evidence>
<protein>
    <submittedName>
        <fullName evidence="2">Uncharacterized protein</fullName>
    </submittedName>
</protein>
<feature type="region of interest" description="Disordered" evidence="1">
    <location>
        <begin position="381"/>
        <end position="400"/>
    </location>
</feature>
<dbReference type="Proteomes" id="UP000244309">
    <property type="component" value="Unassembled WGS sequence"/>
</dbReference>
<dbReference type="VEuPathDB" id="FungiDB:CXQ85_003092"/>
<feature type="region of interest" description="Disordered" evidence="1">
    <location>
        <begin position="462"/>
        <end position="490"/>
    </location>
</feature>
<feature type="region of interest" description="Disordered" evidence="1">
    <location>
        <begin position="535"/>
        <end position="600"/>
    </location>
</feature>
<dbReference type="AlphaFoldDB" id="A0A2V1AZP0"/>
<feature type="compositionally biased region" description="Low complexity" evidence="1">
    <location>
        <begin position="535"/>
        <end position="545"/>
    </location>
</feature>
<feature type="compositionally biased region" description="Low complexity" evidence="1">
    <location>
        <begin position="553"/>
        <end position="579"/>
    </location>
</feature>
<dbReference type="OrthoDB" id="4099285at2759"/>
<sequence length="728" mass="81695">MRFDQQVPTFICRPLSSPSDHSGPQPLQFRNGVPLKQFPPNHFPQKSANFSHNPSTLEMTTFPPVALPGADDTPSSPKKKSFWRRLFSRRRSRKYDDATKPDDNHHEKASFTSKRHTPITTRSAHAADKHVVVLKDALGLNTRVDDETPKPYGTPEGTTYEAFQRMNGNLFPSLEQPSFVMKPIDSTTNALEFKQGNLSATFRLKSFRLQKSSDGSLSWRPSAEVPRESPSSRIELDKITAAAFEERPVALPDLRSSETYASVGCSPVPKWAADIAELRKNIPDAENLTIFQALRFAQKAEKNPVLAELIKEVAYNEFINYDTENVKALKADGAFARSPRESFAGHFEELTAKYVSSSSPSSTGVPSFRPRAASVHTFVSPSHSDKAVDGQAQAKRSKRRRLSLALGRLSRRWSSRAKLFREHWREDRVHRDSAKETKRSIKVEKRNIALLDKEKQLLQLQSQVSKASHQKAQEEKDHQQAEYHRQLAAKQAAQRRKLELLENKAVATEAGRKVAAALKRNKVLLDNEVKYQFEKVSPQTSSKTSSSKRSKKSTSTSMTTPTVSPSVSRPGNSSSKVSPKQGLAGKDPNGYLDDREMEENPWNIGGDVELRSVIAKERPLLGIKPKKTVVGSRVVSVASSVHSEESELKPFVPVPYRPTTDAYYHGFAIPRVDAPPPPRPTGAPFWERNEWVKNRMAMKGKMTRYIATPEEVLQVKAKLRSIPFAMDW</sequence>
<feature type="compositionally biased region" description="Polar residues" evidence="1">
    <location>
        <begin position="44"/>
        <end position="59"/>
    </location>
</feature>
<feature type="compositionally biased region" description="Basic and acidic residues" evidence="1">
    <location>
        <begin position="471"/>
        <end position="485"/>
    </location>
</feature>
<evidence type="ECO:0000313" key="2">
    <source>
        <dbReference type="EMBL" id="PVH23358.1"/>
    </source>
</evidence>
<organism evidence="2 3">
    <name type="scientific">Candidozyma haemuli</name>
    <dbReference type="NCBI Taxonomy" id="45357"/>
    <lineage>
        <taxon>Eukaryota</taxon>
        <taxon>Fungi</taxon>
        <taxon>Dikarya</taxon>
        <taxon>Ascomycota</taxon>
        <taxon>Saccharomycotina</taxon>
        <taxon>Pichiomycetes</taxon>
        <taxon>Metschnikowiaceae</taxon>
        <taxon>Candidozyma</taxon>
    </lineage>
</organism>
<reference evidence="2 3" key="1">
    <citation type="submission" date="2017-12" db="EMBL/GenBank/DDBJ databases">
        <title>Genome Sequence of a Multidrug-Resistant Candida haemulonii Isolate from a Patient with Chronic Leg Ulcers in Israel.</title>
        <authorList>
            <person name="Chow N.A."/>
            <person name="Gade L."/>
            <person name="Batra D."/>
            <person name="Rowe L.A."/>
            <person name="Ben-Ami R."/>
            <person name="Loparev V.N."/>
            <person name="Litvintseva A.P."/>
        </authorList>
    </citation>
    <scope>NUCLEOTIDE SEQUENCE [LARGE SCALE GENOMIC DNA]</scope>
    <source>
        <strain evidence="2 3">B11899</strain>
    </source>
</reference>
<accession>A0A2V1AZP0</accession>
<gene>
    <name evidence="2" type="ORF">CXQ85_003092</name>
</gene>
<dbReference type="GeneID" id="37008423"/>
<feature type="compositionally biased region" description="Basic residues" evidence="1">
    <location>
        <begin position="77"/>
        <end position="93"/>
    </location>
</feature>
<proteinExistence type="predicted"/>
<dbReference type="EMBL" id="PKFO01000010">
    <property type="protein sequence ID" value="PVH23358.1"/>
    <property type="molecule type" value="Genomic_DNA"/>
</dbReference>
<dbReference type="RefSeq" id="XP_025344298.1">
    <property type="nucleotide sequence ID" value="XM_025486748.1"/>
</dbReference>
<feature type="region of interest" description="Disordered" evidence="1">
    <location>
        <begin position="1"/>
        <end position="122"/>
    </location>
</feature>
<keyword evidence="3" id="KW-1185">Reference proteome</keyword>
<comment type="caution">
    <text evidence="2">The sequence shown here is derived from an EMBL/GenBank/DDBJ whole genome shotgun (WGS) entry which is preliminary data.</text>
</comment>
<evidence type="ECO:0000256" key="1">
    <source>
        <dbReference type="SAM" id="MobiDB-lite"/>
    </source>
</evidence>
<name>A0A2V1AZP0_9ASCO</name>